<dbReference type="GeneID" id="65918024"/>
<dbReference type="PATRIC" id="fig|913848.6.peg.2321"/>
<evidence type="ECO:0000256" key="5">
    <source>
        <dbReference type="ARBA" id="ARBA00023136"/>
    </source>
</evidence>
<dbReference type="AlphaFoldDB" id="A0A0R1F7D6"/>
<sequence>MDYKAIVGFIMMILITVLLMKKKVSTIFSFTVIPLVAAIIIGSSVKQIGTYLTKGLAMTTSVALIMLFSLPYFMLMADTGLFSGIVKRIVSRVRMNPVVLAILTVIVAMITGLDVSITSVYLITVPLLLPFYKKMKMQPVILVFLTSLGIINTFDVPWSARMLRSASLIPKIDNGTNYLFAKLFPPQIVLTVVIFGIAVFLGLKETRRLKKLGIDAAAAAKAGGDDDDVFEEDAELVQPKKFWINVALTLVVIVCLCAFPDVPSYYTFALGLVIALEINFHDQKLQVKLLKKYASSLFPVMPAILLSGVVVGVMEFSGMMQSMVKFLVGIIPAGMGPWIYIIIGLVGTPLMFVFTNDTWYYVLMPIVIGLMRAYGVPADVVIVTLFMNMGAMLTPIAQPQLYIGTDLTNGEVDLPQYMKFAFIPIWLLNIVWIGIGLLMGTFR</sequence>
<feature type="transmembrane region" description="Helical" evidence="6">
    <location>
        <begin position="326"/>
        <end position="354"/>
    </location>
</feature>
<dbReference type="eggNOG" id="COG2851">
    <property type="taxonomic scope" value="Bacteria"/>
</dbReference>
<feature type="transmembrane region" description="Helical" evidence="6">
    <location>
        <begin position="140"/>
        <end position="160"/>
    </location>
</feature>
<feature type="transmembrane region" description="Helical" evidence="6">
    <location>
        <begin position="417"/>
        <end position="439"/>
    </location>
</feature>
<comment type="subcellular location">
    <subcellularLocation>
        <location evidence="1">Cell membrane</location>
        <topology evidence="1">Multi-pass membrane protein</topology>
    </subcellularLocation>
</comment>
<evidence type="ECO:0000256" key="2">
    <source>
        <dbReference type="ARBA" id="ARBA00022475"/>
    </source>
</evidence>
<evidence type="ECO:0000313" key="8">
    <source>
        <dbReference type="EMBL" id="KRK14583.1"/>
    </source>
</evidence>
<evidence type="ECO:0000256" key="4">
    <source>
        <dbReference type="ARBA" id="ARBA00022989"/>
    </source>
</evidence>
<feature type="transmembrane region" description="Helical" evidence="6">
    <location>
        <begin position="97"/>
        <end position="128"/>
    </location>
</feature>
<organism evidence="8 9">
    <name type="scientific">Loigolactobacillus coryniformis subsp. coryniformis KCTC 3167 = DSM 20001</name>
    <dbReference type="NCBI Taxonomy" id="913848"/>
    <lineage>
        <taxon>Bacteria</taxon>
        <taxon>Bacillati</taxon>
        <taxon>Bacillota</taxon>
        <taxon>Bacilli</taxon>
        <taxon>Lactobacillales</taxon>
        <taxon>Lactobacillaceae</taxon>
        <taxon>Loigolactobacillus</taxon>
    </lineage>
</organism>
<feature type="transmembrane region" description="Helical" evidence="6">
    <location>
        <begin position="5"/>
        <end position="21"/>
    </location>
</feature>
<feature type="transmembrane region" description="Helical" evidence="6">
    <location>
        <begin position="242"/>
        <end position="259"/>
    </location>
</feature>
<dbReference type="InterPro" id="IPR018461">
    <property type="entry name" value="Na/H_Antiport_NhaC-like_C"/>
</dbReference>
<evidence type="ECO:0000256" key="3">
    <source>
        <dbReference type="ARBA" id="ARBA00022692"/>
    </source>
</evidence>
<feature type="transmembrane region" description="Helical" evidence="6">
    <location>
        <begin position="293"/>
        <end position="314"/>
    </location>
</feature>
<keyword evidence="4 6" id="KW-1133">Transmembrane helix</keyword>
<evidence type="ECO:0000259" key="7">
    <source>
        <dbReference type="Pfam" id="PF03553"/>
    </source>
</evidence>
<keyword evidence="5 6" id="KW-0472">Membrane</keyword>
<evidence type="ECO:0000256" key="1">
    <source>
        <dbReference type="ARBA" id="ARBA00004651"/>
    </source>
</evidence>
<keyword evidence="2" id="KW-1003">Cell membrane</keyword>
<feature type="domain" description="Na+/H+ antiporter NhaC-like C-terminal" evidence="7">
    <location>
        <begin position="5"/>
        <end position="168"/>
    </location>
</feature>
<protein>
    <submittedName>
        <fullName evidence="8">Citrate transporter</fullName>
    </submittedName>
</protein>
<proteinExistence type="predicted"/>
<dbReference type="Pfam" id="PF03553">
    <property type="entry name" value="Na_H_antiporter"/>
    <property type="match status" value="1"/>
</dbReference>
<feature type="transmembrane region" description="Helical" evidence="6">
    <location>
        <begin position="27"/>
        <end position="45"/>
    </location>
</feature>
<feature type="transmembrane region" description="Helical" evidence="6">
    <location>
        <begin position="57"/>
        <end position="77"/>
    </location>
</feature>
<gene>
    <name evidence="8" type="ORF">FD22_GL002274</name>
</gene>
<keyword evidence="3 6" id="KW-0812">Transmembrane</keyword>
<evidence type="ECO:0000313" key="9">
    <source>
        <dbReference type="Proteomes" id="UP000051181"/>
    </source>
</evidence>
<reference evidence="8 9" key="1">
    <citation type="journal article" date="2015" name="Genome Announc.">
        <title>Expanding the biotechnology potential of lactobacilli through comparative genomics of 213 strains and associated genera.</title>
        <authorList>
            <person name="Sun Z."/>
            <person name="Harris H.M."/>
            <person name="McCann A."/>
            <person name="Guo C."/>
            <person name="Argimon S."/>
            <person name="Zhang W."/>
            <person name="Yang X."/>
            <person name="Jeffery I.B."/>
            <person name="Cooney J.C."/>
            <person name="Kagawa T.F."/>
            <person name="Liu W."/>
            <person name="Song Y."/>
            <person name="Salvetti E."/>
            <person name="Wrobel A."/>
            <person name="Rasinkangas P."/>
            <person name="Parkhill J."/>
            <person name="Rea M.C."/>
            <person name="O'Sullivan O."/>
            <person name="Ritari J."/>
            <person name="Douillard F.P."/>
            <person name="Paul Ross R."/>
            <person name="Yang R."/>
            <person name="Briner A.E."/>
            <person name="Felis G.E."/>
            <person name="de Vos W.M."/>
            <person name="Barrangou R."/>
            <person name="Klaenhammer T.R."/>
            <person name="Caufield P.W."/>
            <person name="Cui Y."/>
            <person name="Zhang H."/>
            <person name="O'Toole P.W."/>
        </authorList>
    </citation>
    <scope>NUCLEOTIDE SEQUENCE [LARGE SCALE GENOMIC DNA]</scope>
    <source>
        <strain evidence="8 9">DSM 20001</strain>
    </source>
</reference>
<dbReference type="Proteomes" id="UP000051181">
    <property type="component" value="Unassembled WGS sequence"/>
</dbReference>
<name>A0A0R1F7D6_9LACO</name>
<dbReference type="GO" id="GO:0005886">
    <property type="term" value="C:plasma membrane"/>
    <property type="evidence" value="ECO:0007669"/>
    <property type="project" value="UniProtKB-SubCell"/>
</dbReference>
<dbReference type="RefSeq" id="WP_010012148.1">
    <property type="nucleotide sequence ID" value="NZ_AZCN01000075.1"/>
</dbReference>
<accession>A0A0R1F7D6</accession>
<evidence type="ECO:0000256" key="6">
    <source>
        <dbReference type="SAM" id="Phobius"/>
    </source>
</evidence>
<comment type="caution">
    <text evidence="8">The sequence shown here is derived from an EMBL/GenBank/DDBJ whole genome shotgun (WGS) entry which is preliminary data.</text>
</comment>
<dbReference type="EMBL" id="AZCN01000075">
    <property type="protein sequence ID" value="KRK14583.1"/>
    <property type="molecule type" value="Genomic_DNA"/>
</dbReference>
<feature type="transmembrane region" description="Helical" evidence="6">
    <location>
        <begin position="180"/>
        <end position="203"/>
    </location>
</feature>
<feature type="transmembrane region" description="Helical" evidence="6">
    <location>
        <begin position="374"/>
        <end position="397"/>
    </location>
</feature>